<keyword evidence="6" id="KW-0862">Zinc</keyword>
<feature type="transmembrane region" description="Helical" evidence="11">
    <location>
        <begin position="91"/>
        <end position="115"/>
    </location>
</feature>
<name>A0A2T2WFN7_SULTH</name>
<keyword evidence="8" id="KW-0770">Synapse</keyword>
<proteinExistence type="inferred from homology"/>
<protein>
    <submittedName>
        <fullName evidence="13">Cation transporter</fullName>
    </submittedName>
</protein>
<dbReference type="InterPro" id="IPR026765">
    <property type="entry name" value="Tmem163"/>
</dbReference>
<comment type="similarity">
    <text evidence="3">Belongs to the TMEM163 family.</text>
</comment>
<feature type="domain" description="Cation efflux protein transmembrane" evidence="12">
    <location>
        <begin position="27"/>
        <end position="210"/>
    </location>
</feature>
<dbReference type="Gene3D" id="1.20.1510.10">
    <property type="entry name" value="Cation efflux protein transmembrane domain"/>
    <property type="match status" value="1"/>
</dbReference>
<dbReference type="AlphaFoldDB" id="A0A2T2WFN7"/>
<evidence type="ECO:0000313" key="14">
    <source>
        <dbReference type="Proteomes" id="UP000242705"/>
    </source>
</evidence>
<evidence type="ECO:0000256" key="2">
    <source>
        <dbReference type="ARBA" id="ARBA00004644"/>
    </source>
</evidence>
<keyword evidence="4 11" id="KW-0812">Transmembrane</keyword>
<evidence type="ECO:0000256" key="5">
    <source>
        <dbReference type="ARBA" id="ARBA00022753"/>
    </source>
</evidence>
<dbReference type="PANTHER" id="PTHR31937:SF2">
    <property type="entry name" value="TRANSMEMBRANE PROTEIN 163"/>
    <property type="match status" value="1"/>
</dbReference>
<dbReference type="SUPFAM" id="SSF161111">
    <property type="entry name" value="Cation efflux protein transmembrane domain-like"/>
    <property type="match status" value="1"/>
</dbReference>
<evidence type="ECO:0000256" key="10">
    <source>
        <dbReference type="ARBA" id="ARBA00023329"/>
    </source>
</evidence>
<evidence type="ECO:0000256" key="8">
    <source>
        <dbReference type="ARBA" id="ARBA00023018"/>
    </source>
</evidence>
<dbReference type="GO" id="GO:0008324">
    <property type="term" value="F:monoatomic cation transmembrane transporter activity"/>
    <property type="evidence" value="ECO:0007669"/>
    <property type="project" value="InterPro"/>
</dbReference>
<gene>
    <name evidence="13" type="ORF">C7B47_17520</name>
</gene>
<keyword evidence="10" id="KW-0968">Cytoplasmic vesicle</keyword>
<evidence type="ECO:0000256" key="1">
    <source>
        <dbReference type="ARBA" id="ARBA00004146"/>
    </source>
</evidence>
<evidence type="ECO:0000256" key="9">
    <source>
        <dbReference type="ARBA" id="ARBA00023136"/>
    </source>
</evidence>
<evidence type="ECO:0000256" key="7">
    <source>
        <dbReference type="ARBA" id="ARBA00022989"/>
    </source>
</evidence>
<dbReference type="GO" id="GO:0031410">
    <property type="term" value="C:cytoplasmic vesicle"/>
    <property type="evidence" value="ECO:0007669"/>
    <property type="project" value="UniProtKB-KW"/>
</dbReference>
<dbReference type="GO" id="GO:0016020">
    <property type="term" value="C:membrane"/>
    <property type="evidence" value="ECO:0007669"/>
    <property type="project" value="InterPro"/>
</dbReference>
<evidence type="ECO:0000256" key="11">
    <source>
        <dbReference type="SAM" id="Phobius"/>
    </source>
</evidence>
<dbReference type="EMBL" id="PXYX01000121">
    <property type="protein sequence ID" value="PSR21061.1"/>
    <property type="molecule type" value="Genomic_DNA"/>
</dbReference>
<keyword evidence="7 11" id="KW-1133">Transmembrane helix</keyword>
<evidence type="ECO:0000259" key="12">
    <source>
        <dbReference type="Pfam" id="PF01545"/>
    </source>
</evidence>
<feature type="transmembrane region" description="Helical" evidence="11">
    <location>
        <begin position="121"/>
        <end position="141"/>
    </location>
</feature>
<accession>A0A2T2WFN7</accession>
<dbReference type="Pfam" id="PF01545">
    <property type="entry name" value="Cation_efflux"/>
    <property type="match status" value="1"/>
</dbReference>
<dbReference type="PANTHER" id="PTHR31937">
    <property type="entry name" value="TRANSMEMBRANE PROTEIN 163"/>
    <property type="match status" value="1"/>
</dbReference>
<evidence type="ECO:0000256" key="4">
    <source>
        <dbReference type="ARBA" id="ARBA00022692"/>
    </source>
</evidence>
<dbReference type="Proteomes" id="UP000242705">
    <property type="component" value="Unassembled WGS sequence"/>
</dbReference>
<comment type="subcellular location">
    <subcellularLocation>
        <location evidence="2">Cytoplasmic vesicle</location>
        <location evidence="2">Secretory vesicle</location>
        <location evidence="2">Synaptic vesicle membrane</location>
        <topology evidence="2">Multi-pass membrane protein</topology>
    </subcellularLocation>
    <subcellularLocation>
        <location evidence="1">Early endosome membrane</location>
    </subcellularLocation>
</comment>
<organism evidence="13 14">
    <name type="scientific">Sulfobacillus thermosulfidooxidans</name>
    <dbReference type="NCBI Taxonomy" id="28034"/>
    <lineage>
        <taxon>Bacteria</taxon>
        <taxon>Bacillati</taxon>
        <taxon>Bacillota</taxon>
        <taxon>Clostridia</taxon>
        <taxon>Eubacteriales</taxon>
        <taxon>Clostridiales Family XVII. Incertae Sedis</taxon>
        <taxon>Sulfobacillus</taxon>
    </lineage>
</organism>
<reference evidence="13 14" key="1">
    <citation type="journal article" date="2014" name="BMC Genomics">
        <title>Comparison of environmental and isolate Sulfobacillus genomes reveals diverse carbon, sulfur, nitrogen, and hydrogen metabolisms.</title>
        <authorList>
            <person name="Justice N.B."/>
            <person name="Norman A."/>
            <person name="Brown C.T."/>
            <person name="Singh A."/>
            <person name="Thomas B.C."/>
            <person name="Banfield J.F."/>
        </authorList>
    </citation>
    <scope>NUCLEOTIDE SEQUENCE [LARGE SCALE GENOMIC DNA]</scope>
    <source>
        <strain evidence="13">AMDSBA5</strain>
    </source>
</reference>
<keyword evidence="9 11" id="KW-0472">Membrane</keyword>
<evidence type="ECO:0000313" key="13">
    <source>
        <dbReference type="EMBL" id="PSR21061.1"/>
    </source>
</evidence>
<sequence length="220" mass="24130">MSSHGEAQHHMHARTQHVTQAIYWEVAAILWMIVEAILSLEAGYQAHSLALTGFGMDSLIELVSAGILVWRLRIEARGADDHAVDRAEAKAARWAVGLLGLLLLYLIGGAFWALIRRSTVRPSPLGIAVMIISGLLMVLFARQKQRLGVALQSTALQVDAAESWTCAYMAWAGLGGTLGVWALGWTWMDPVAALAIAYWVAREAWEAFEEVRETEGPEPQ</sequence>
<dbReference type="InterPro" id="IPR027469">
    <property type="entry name" value="Cation_efflux_TMD_sf"/>
</dbReference>
<evidence type="ECO:0000256" key="3">
    <source>
        <dbReference type="ARBA" id="ARBA00008731"/>
    </source>
</evidence>
<comment type="caution">
    <text evidence="13">The sequence shown here is derived from an EMBL/GenBank/DDBJ whole genome shotgun (WGS) entry which is preliminary data.</text>
</comment>
<feature type="transmembrane region" description="Helical" evidence="11">
    <location>
        <begin position="21"/>
        <end position="40"/>
    </location>
</feature>
<feature type="transmembrane region" description="Helical" evidence="11">
    <location>
        <begin position="46"/>
        <end position="70"/>
    </location>
</feature>
<dbReference type="InterPro" id="IPR058533">
    <property type="entry name" value="Cation_efflux_TM"/>
</dbReference>
<keyword evidence="5" id="KW-0967">Endosome</keyword>
<evidence type="ECO:0000256" key="6">
    <source>
        <dbReference type="ARBA" id="ARBA00022833"/>
    </source>
</evidence>